<keyword evidence="3" id="KW-1185">Reference proteome</keyword>
<dbReference type="EMBL" id="JARBJD010000314">
    <property type="protein sequence ID" value="KAK2944097.1"/>
    <property type="molecule type" value="Genomic_DNA"/>
</dbReference>
<evidence type="ECO:0000256" key="1">
    <source>
        <dbReference type="SAM" id="MobiDB-lite"/>
    </source>
</evidence>
<reference evidence="2 3" key="1">
    <citation type="journal article" date="2022" name="bioRxiv">
        <title>Genomics of Preaxostyla Flagellates Illuminates Evolutionary Transitions and the Path Towards Mitochondrial Loss.</title>
        <authorList>
            <person name="Novak L.V.F."/>
            <person name="Treitli S.C."/>
            <person name="Pyrih J."/>
            <person name="Halakuc P."/>
            <person name="Pipaliya S.V."/>
            <person name="Vacek V."/>
            <person name="Brzon O."/>
            <person name="Soukal P."/>
            <person name="Eme L."/>
            <person name="Dacks J.B."/>
            <person name="Karnkowska A."/>
            <person name="Elias M."/>
            <person name="Hampl V."/>
        </authorList>
    </citation>
    <scope>NUCLEOTIDE SEQUENCE [LARGE SCALE GENOMIC DNA]</scope>
    <source>
        <strain evidence="2">NAU3</strain>
        <tissue evidence="2">Gut</tissue>
    </source>
</reference>
<dbReference type="InterPro" id="IPR036322">
    <property type="entry name" value="WD40_repeat_dom_sf"/>
</dbReference>
<gene>
    <name evidence="2" type="ORF">BLNAU_20981</name>
</gene>
<dbReference type="Proteomes" id="UP001281761">
    <property type="component" value="Unassembled WGS sequence"/>
</dbReference>
<feature type="region of interest" description="Disordered" evidence="1">
    <location>
        <begin position="1"/>
        <end position="33"/>
    </location>
</feature>
<proteinExistence type="predicted"/>
<protein>
    <submittedName>
        <fullName evidence="2">Uncharacterized protein</fullName>
    </submittedName>
</protein>
<evidence type="ECO:0000313" key="3">
    <source>
        <dbReference type="Proteomes" id="UP001281761"/>
    </source>
</evidence>
<evidence type="ECO:0000313" key="2">
    <source>
        <dbReference type="EMBL" id="KAK2944097.1"/>
    </source>
</evidence>
<sequence>MKRHLISPQKVGSPKESPKRSSPPSFSKDTPLIPIPPEYSIPRTENPIATILIPHMFISATKRTLSFFSLTDTHLLKVLNLPGDFTSSFYHASERKLWVATGNGTVLIVDVRYPHLLKILETIPTSSHPITSFTLLPFSTVLLACSSSGAVIVFDLASPSSFNHILTVPTPLTTITTFPLFPHSSEDDDDSNMFPMDTNSEPVIMVGCGTETGEILIFPLSNPQQLQTLTLTSQSKVIHVFFQEDVYLSVQQSGKITLFEVDPQQEEESARLDIDEENDSVDNVKRNYLRILHTFEYQGRLNRIHYLPMQNDVDSILFSMETDTEVKIMVVNVKHTIDDVLQFKSLDTSILQWSKKPILAIAGVLNDRLYVVHSTGALVGLALTDAITPAQKKKTQVLMKTADVSQLREELLKLKAQNDANLKQIEKDHAERAKRIHDIDETLRILDRKIGDPTLHSRPPSLKVPPSQGTHGEEYGTIVELLEGLRELSKIAANIQLEMDEMLVRTESSAMGDEPQTN</sequence>
<feature type="region of interest" description="Disordered" evidence="1">
    <location>
        <begin position="450"/>
        <end position="472"/>
    </location>
</feature>
<accession>A0ABQ9WZE2</accession>
<name>A0ABQ9WZE2_9EUKA</name>
<dbReference type="InterPro" id="IPR015943">
    <property type="entry name" value="WD40/YVTN_repeat-like_dom_sf"/>
</dbReference>
<dbReference type="Gene3D" id="2.130.10.10">
    <property type="entry name" value="YVTN repeat-like/Quinoprotein amine dehydrogenase"/>
    <property type="match status" value="1"/>
</dbReference>
<comment type="caution">
    <text evidence="2">The sequence shown here is derived from an EMBL/GenBank/DDBJ whole genome shotgun (WGS) entry which is preliminary data.</text>
</comment>
<dbReference type="SUPFAM" id="SSF50978">
    <property type="entry name" value="WD40 repeat-like"/>
    <property type="match status" value="1"/>
</dbReference>
<organism evidence="2 3">
    <name type="scientific">Blattamonas nauphoetae</name>
    <dbReference type="NCBI Taxonomy" id="2049346"/>
    <lineage>
        <taxon>Eukaryota</taxon>
        <taxon>Metamonada</taxon>
        <taxon>Preaxostyla</taxon>
        <taxon>Oxymonadida</taxon>
        <taxon>Blattamonas</taxon>
    </lineage>
</organism>